<evidence type="ECO:0000313" key="1">
    <source>
        <dbReference type="EMBL" id="KKL73356.1"/>
    </source>
</evidence>
<comment type="caution">
    <text evidence="1">The sequence shown here is derived from an EMBL/GenBank/DDBJ whole genome shotgun (WGS) entry which is preliminary data.</text>
</comment>
<sequence>MAFSQIFFCPVNGDCVEGFLIRFVEIDENLFYVRKDQVLVSVNRLCQFEAGPILVYYRIYT</sequence>
<name>A0A0F9F4G6_9ZZZZ</name>
<protein>
    <submittedName>
        <fullName evidence="1">Uncharacterized protein</fullName>
    </submittedName>
</protein>
<organism evidence="1">
    <name type="scientific">marine sediment metagenome</name>
    <dbReference type="NCBI Taxonomy" id="412755"/>
    <lineage>
        <taxon>unclassified sequences</taxon>
        <taxon>metagenomes</taxon>
        <taxon>ecological metagenomes</taxon>
    </lineage>
</organism>
<accession>A0A0F9F4G6</accession>
<proteinExistence type="predicted"/>
<gene>
    <name evidence="1" type="ORF">LCGC14_2075730</name>
</gene>
<dbReference type="EMBL" id="LAZR01024984">
    <property type="protein sequence ID" value="KKL73356.1"/>
    <property type="molecule type" value="Genomic_DNA"/>
</dbReference>
<dbReference type="AlphaFoldDB" id="A0A0F9F4G6"/>
<reference evidence="1" key="1">
    <citation type="journal article" date="2015" name="Nature">
        <title>Complex archaea that bridge the gap between prokaryotes and eukaryotes.</title>
        <authorList>
            <person name="Spang A."/>
            <person name="Saw J.H."/>
            <person name="Jorgensen S.L."/>
            <person name="Zaremba-Niedzwiedzka K."/>
            <person name="Martijn J."/>
            <person name="Lind A.E."/>
            <person name="van Eijk R."/>
            <person name="Schleper C."/>
            <person name="Guy L."/>
            <person name="Ettema T.J."/>
        </authorList>
    </citation>
    <scope>NUCLEOTIDE SEQUENCE</scope>
</reference>